<comment type="caution">
    <text evidence="16">The sequence shown here is derived from an EMBL/GenBank/DDBJ whole genome shotgun (WGS) entry which is preliminary data.</text>
</comment>
<evidence type="ECO:0000256" key="3">
    <source>
        <dbReference type="ARBA" id="ARBA00013184"/>
    </source>
</evidence>
<evidence type="ECO:0000256" key="11">
    <source>
        <dbReference type="ARBA" id="ARBA00023242"/>
    </source>
</evidence>
<accession>A0A8E0VE65</accession>
<keyword evidence="8" id="KW-0007">Acetylation</keyword>
<keyword evidence="7" id="KW-0862">Zinc</keyword>
<dbReference type="GO" id="GO:0006355">
    <property type="term" value="P:regulation of DNA-templated transcription"/>
    <property type="evidence" value="ECO:0007669"/>
    <property type="project" value="InterPro"/>
</dbReference>
<dbReference type="SUPFAM" id="SSF55729">
    <property type="entry name" value="Acyl-CoA N-acyltransferases (Nat)"/>
    <property type="match status" value="1"/>
</dbReference>
<evidence type="ECO:0000256" key="7">
    <source>
        <dbReference type="ARBA" id="ARBA00022833"/>
    </source>
</evidence>
<keyword evidence="10" id="KW-0804">Transcription</keyword>
<feature type="domain" description="MYST-type HAT" evidence="15">
    <location>
        <begin position="181"/>
        <end position="479"/>
    </location>
</feature>
<evidence type="ECO:0000256" key="12">
    <source>
        <dbReference type="ARBA" id="ARBA00023315"/>
    </source>
</evidence>
<dbReference type="Gene3D" id="3.40.630.30">
    <property type="match status" value="1"/>
</dbReference>
<dbReference type="Pfam" id="PF01853">
    <property type="entry name" value="MOZ_SAS"/>
    <property type="match status" value="1"/>
</dbReference>
<dbReference type="EMBL" id="LUCM01008646">
    <property type="protein sequence ID" value="KAA0188094.1"/>
    <property type="molecule type" value="Genomic_DNA"/>
</dbReference>
<keyword evidence="11" id="KW-0539">Nucleus</keyword>
<dbReference type="InterPro" id="IPR002717">
    <property type="entry name" value="HAT_MYST-type"/>
</dbReference>
<evidence type="ECO:0000256" key="9">
    <source>
        <dbReference type="ARBA" id="ARBA00023015"/>
    </source>
</evidence>
<dbReference type="GO" id="GO:0035267">
    <property type="term" value="C:NuA4 histone acetyltransferase complex"/>
    <property type="evidence" value="ECO:0007669"/>
    <property type="project" value="TreeGrafter"/>
</dbReference>
<dbReference type="InterPro" id="IPR016181">
    <property type="entry name" value="Acyl_CoA_acyltransferase"/>
</dbReference>
<evidence type="ECO:0000256" key="6">
    <source>
        <dbReference type="ARBA" id="ARBA00022771"/>
    </source>
</evidence>
<evidence type="ECO:0000313" key="16">
    <source>
        <dbReference type="EMBL" id="KAA0188094.1"/>
    </source>
</evidence>
<evidence type="ECO:0000256" key="14">
    <source>
        <dbReference type="SAM" id="MobiDB-lite"/>
    </source>
</evidence>
<dbReference type="InterPro" id="IPR036388">
    <property type="entry name" value="WH-like_DNA-bd_sf"/>
</dbReference>
<evidence type="ECO:0000256" key="10">
    <source>
        <dbReference type="ARBA" id="ARBA00023163"/>
    </source>
</evidence>
<dbReference type="Gene3D" id="1.10.10.10">
    <property type="entry name" value="Winged helix-like DNA-binding domain superfamily/Winged helix DNA-binding domain"/>
    <property type="match status" value="1"/>
</dbReference>
<evidence type="ECO:0000259" key="15">
    <source>
        <dbReference type="PROSITE" id="PS51726"/>
    </source>
</evidence>
<keyword evidence="9" id="KW-0805">Transcription regulation</keyword>
<organism evidence="16 17">
    <name type="scientific">Fasciolopsis buskii</name>
    <dbReference type="NCBI Taxonomy" id="27845"/>
    <lineage>
        <taxon>Eukaryota</taxon>
        <taxon>Metazoa</taxon>
        <taxon>Spiralia</taxon>
        <taxon>Lophotrochozoa</taxon>
        <taxon>Platyhelminthes</taxon>
        <taxon>Trematoda</taxon>
        <taxon>Digenea</taxon>
        <taxon>Plagiorchiida</taxon>
        <taxon>Echinostomata</taxon>
        <taxon>Echinostomatoidea</taxon>
        <taxon>Fasciolidae</taxon>
        <taxon>Fasciolopsis</taxon>
    </lineage>
</organism>
<dbReference type="GO" id="GO:0005634">
    <property type="term" value="C:nucleus"/>
    <property type="evidence" value="ECO:0007669"/>
    <property type="project" value="UniProtKB-SubCell"/>
</dbReference>
<keyword evidence="5" id="KW-0479">Metal-binding</keyword>
<name>A0A8E0VE65_9TREM</name>
<gene>
    <name evidence="16" type="ORF">FBUS_01471</name>
</gene>
<dbReference type="EC" id="2.3.1.48" evidence="3"/>
<comment type="subcellular location">
    <subcellularLocation>
        <location evidence="1">Nucleus</location>
    </subcellularLocation>
</comment>
<sequence>HDDDYRSCSIPSKYVSERSSGDSSTPSWVNPLGDQWIKPEGDPIPGATLLPSPVASRDKPTSEPQISWSIALCSNPLPSEQSRLEPRISSLIPALQINSVTNVSHAVPSVDKPNTEVAPVSTQSTSTPVTQIPIVAGNSPSPVKNPLSITVEQHESPTVAPKNSSNWSFSLGCLDDLLPEDDPCRSAYIQYKCAKLRYPLPLATAMGKLYEPSKIPQLTSDPHCCSKASVIETLLSKSRTRDQGFLEIDDSHFTDKCTLRHPPGNEIYRKQPHSFFEIDERKNKTYAQHLCLLAKFFVDHNTLYYDTYPFLFHVLCEIDSLGFHLVGYFSKEKRPSEDYNVACILVLPPFQCKGYGKFLIEFSYELSKLEGKSGSPEKSLSDLGLLSCRSYWAQTILELLLTCKSSEPGQEPALSINEIVERTAIKRDDVIATLSHPSVLCYVKGQHVIYLSRELIDSHQKSMSRRALHVDPKLIQWKVKDWGKRGRW</sequence>
<dbReference type="PROSITE" id="PS51726">
    <property type="entry name" value="MYST_HAT"/>
    <property type="match status" value="1"/>
</dbReference>
<dbReference type="Proteomes" id="UP000728185">
    <property type="component" value="Unassembled WGS sequence"/>
</dbReference>
<dbReference type="PANTHER" id="PTHR10615">
    <property type="entry name" value="HISTONE ACETYLTRANSFERASE"/>
    <property type="match status" value="1"/>
</dbReference>
<evidence type="ECO:0000256" key="5">
    <source>
        <dbReference type="ARBA" id="ARBA00022723"/>
    </source>
</evidence>
<dbReference type="PANTHER" id="PTHR10615:SF219">
    <property type="entry name" value="HISTONE ACETYLTRANSFERASE KAT5"/>
    <property type="match status" value="1"/>
</dbReference>
<dbReference type="GO" id="GO:0046972">
    <property type="term" value="F:histone H4K16 acetyltransferase activity"/>
    <property type="evidence" value="ECO:0007669"/>
    <property type="project" value="TreeGrafter"/>
</dbReference>
<evidence type="ECO:0000256" key="4">
    <source>
        <dbReference type="ARBA" id="ARBA00022679"/>
    </source>
</evidence>
<evidence type="ECO:0000256" key="1">
    <source>
        <dbReference type="ARBA" id="ARBA00004123"/>
    </source>
</evidence>
<keyword evidence="6" id="KW-0863">Zinc-finger</keyword>
<dbReference type="GO" id="GO:0000724">
    <property type="term" value="P:double-strand break repair via homologous recombination"/>
    <property type="evidence" value="ECO:0007669"/>
    <property type="project" value="TreeGrafter"/>
</dbReference>
<evidence type="ECO:0000313" key="17">
    <source>
        <dbReference type="Proteomes" id="UP000728185"/>
    </source>
</evidence>
<dbReference type="GO" id="GO:0008270">
    <property type="term" value="F:zinc ion binding"/>
    <property type="evidence" value="ECO:0007669"/>
    <property type="project" value="UniProtKB-KW"/>
</dbReference>
<evidence type="ECO:0000256" key="2">
    <source>
        <dbReference type="ARBA" id="ARBA00010107"/>
    </source>
</evidence>
<feature type="active site" description="Proton donor/acceptor" evidence="13">
    <location>
        <position position="377"/>
    </location>
</feature>
<feature type="non-terminal residue" evidence="16">
    <location>
        <position position="1"/>
    </location>
</feature>
<protein>
    <recommendedName>
        <fullName evidence="3">histone acetyltransferase</fullName>
        <ecNumber evidence="3">2.3.1.48</ecNumber>
    </recommendedName>
</protein>
<keyword evidence="17" id="KW-1185">Reference proteome</keyword>
<dbReference type="AlphaFoldDB" id="A0A8E0VE65"/>
<dbReference type="FunFam" id="1.10.10.10:FF:000022">
    <property type="entry name" value="Histone acetyltransferase"/>
    <property type="match status" value="1"/>
</dbReference>
<keyword evidence="4" id="KW-0808">Transferase</keyword>
<feature type="region of interest" description="Disordered" evidence="14">
    <location>
        <begin position="1"/>
        <end position="62"/>
    </location>
</feature>
<comment type="similarity">
    <text evidence="2">Belongs to the MYST (SAS/MOZ) family.</text>
</comment>
<evidence type="ECO:0000256" key="13">
    <source>
        <dbReference type="PIRSR" id="PIRSR602717-51"/>
    </source>
</evidence>
<dbReference type="FunFam" id="3.40.630.30:FF:000002">
    <property type="entry name" value="Histone acetyltransferase"/>
    <property type="match status" value="1"/>
</dbReference>
<dbReference type="OrthoDB" id="787137at2759"/>
<keyword evidence="12" id="KW-0012">Acyltransferase</keyword>
<reference evidence="16" key="1">
    <citation type="submission" date="2019-05" db="EMBL/GenBank/DDBJ databases">
        <title>Annotation for the trematode Fasciolopsis buski.</title>
        <authorList>
            <person name="Choi Y.-J."/>
        </authorList>
    </citation>
    <scope>NUCLEOTIDE SEQUENCE</scope>
    <source>
        <strain evidence="16">HT</strain>
        <tissue evidence="16">Whole worm</tissue>
    </source>
</reference>
<evidence type="ECO:0000256" key="8">
    <source>
        <dbReference type="ARBA" id="ARBA00022990"/>
    </source>
</evidence>
<proteinExistence type="inferred from homology"/>
<dbReference type="InterPro" id="IPR050603">
    <property type="entry name" value="MYST_HAT"/>
</dbReference>